<dbReference type="OrthoDB" id="8478320at2"/>
<keyword evidence="1" id="KW-0732">Signal</keyword>
<protein>
    <submittedName>
        <fullName evidence="3">Protein-disulfide isomerase</fullName>
    </submittedName>
</protein>
<dbReference type="EMBL" id="CP031357">
    <property type="protein sequence ID" value="AXK43012.1"/>
    <property type="molecule type" value="Genomic_DNA"/>
</dbReference>
<keyword evidence="4" id="KW-1185">Reference proteome</keyword>
<dbReference type="SUPFAM" id="SSF52833">
    <property type="entry name" value="Thioredoxin-like"/>
    <property type="match status" value="1"/>
</dbReference>
<dbReference type="Pfam" id="PF13462">
    <property type="entry name" value="Thioredoxin_4"/>
    <property type="match status" value="1"/>
</dbReference>
<dbReference type="KEGG" id="err:DVR09_12390"/>
<gene>
    <name evidence="3" type="ORF">DVR09_12390</name>
</gene>
<dbReference type="Proteomes" id="UP000254508">
    <property type="component" value="Chromosome"/>
</dbReference>
<organism evidence="3 4">
    <name type="scientific">Erythrobacter aureus</name>
    <dbReference type="NCBI Taxonomy" id="2182384"/>
    <lineage>
        <taxon>Bacteria</taxon>
        <taxon>Pseudomonadati</taxon>
        <taxon>Pseudomonadota</taxon>
        <taxon>Alphaproteobacteria</taxon>
        <taxon>Sphingomonadales</taxon>
        <taxon>Erythrobacteraceae</taxon>
        <taxon>Erythrobacter/Porphyrobacter group</taxon>
        <taxon>Erythrobacter</taxon>
    </lineage>
</organism>
<accession>A0A345YGG0</accession>
<dbReference type="InterPro" id="IPR036249">
    <property type="entry name" value="Thioredoxin-like_sf"/>
</dbReference>
<reference evidence="4" key="1">
    <citation type="submission" date="2018-07" db="EMBL/GenBank/DDBJ databases">
        <title>Genome sequence of Erythrobacter strain YH-07, an antagonistic bacterium isolated from Yellow Sea.</title>
        <authorList>
            <person name="Tang T."/>
            <person name="Liu Q."/>
            <person name="Sun X."/>
        </authorList>
    </citation>
    <scope>NUCLEOTIDE SEQUENCE [LARGE SCALE GENOMIC DNA]</scope>
    <source>
        <strain evidence="4">YH-07</strain>
    </source>
</reference>
<feature type="signal peptide" evidence="1">
    <location>
        <begin position="1"/>
        <end position="25"/>
    </location>
</feature>
<feature type="domain" description="Thioredoxin-like fold" evidence="2">
    <location>
        <begin position="43"/>
        <end position="231"/>
    </location>
</feature>
<dbReference type="Gene3D" id="1.10.40.110">
    <property type="match status" value="1"/>
</dbReference>
<dbReference type="Gene3D" id="3.40.30.10">
    <property type="entry name" value="Glutaredoxin"/>
    <property type="match status" value="1"/>
</dbReference>
<evidence type="ECO:0000256" key="1">
    <source>
        <dbReference type="SAM" id="SignalP"/>
    </source>
</evidence>
<dbReference type="GO" id="GO:0016853">
    <property type="term" value="F:isomerase activity"/>
    <property type="evidence" value="ECO:0007669"/>
    <property type="project" value="UniProtKB-KW"/>
</dbReference>
<evidence type="ECO:0000259" key="2">
    <source>
        <dbReference type="Pfam" id="PF13462"/>
    </source>
</evidence>
<dbReference type="RefSeq" id="WP_115417181.1">
    <property type="nucleotide sequence ID" value="NZ_CP031357.1"/>
</dbReference>
<keyword evidence="3" id="KW-0413">Isomerase</keyword>
<dbReference type="AlphaFoldDB" id="A0A345YGG0"/>
<sequence length="235" mass="25554">MKIKSMMLKGLALLGVGTLALSASAQERPILPGGNWGSMLAETDGGHLFGNPDADRKLIEFMSYTCSHCATFARNGEGAIKVAYVPSGRISYEIRHLIRDPVDLSAALLTHCGDASKFGGNHEAIMYRFDEWMGKAAKATQAQRSRWQFGSLPARLQAIASDLDFYDIMETRGYGRAELDGCLSDEAKARAMADTSAADVKKYGLTGTPSFVLDGELLEGTHDWLSLEKHLADVF</sequence>
<proteinExistence type="predicted"/>
<dbReference type="InterPro" id="IPR012336">
    <property type="entry name" value="Thioredoxin-like_fold"/>
</dbReference>
<feature type="chain" id="PRO_5016583437" evidence="1">
    <location>
        <begin position="26"/>
        <end position="235"/>
    </location>
</feature>
<name>A0A345YGG0_9SPHN</name>
<evidence type="ECO:0000313" key="3">
    <source>
        <dbReference type="EMBL" id="AXK43012.1"/>
    </source>
</evidence>
<evidence type="ECO:0000313" key="4">
    <source>
        <dbReference type="Proteomes" id="UP000254508"/>
    </source>
</evidence>